<protein>
    <submittedName>
        <fullName evidence="1">Uncharacterized protein</fullName>
    </submittedName>
</protein>
<dbReference type="OrthoDB" id="24657at2157"/>
<evidence type="ECO:0000313" key="2">
    <source>
        <dbReference type="Proteomes" id="UP000610960"/>
    </source>
</evidence>
<dbReference type="AlphaFoldDB" id="A0A830GTH5"/>
<gene>
    <name evidence="1" type="ORF">GCM10007981_01270</name>
</gene>
<keyword evidence="2" id="KW-1185">Reference proteome</keyword>
<dbReference type="RefSeq" id="WP_188595544.1">
    <property type="nucleotide sequence ID" value="NZ_BMNL01000001.1"/>
</dbReference>
<reference evidence="1" key="2">
    <citation type="submission" date="2020-09" db="EMBL/GenBank/DDBJ databases">
        <authorList>
            <person name="Sun Q."/>
            <person name="Ohkuma M."/>
        </authorList>
    </citation>
    <scope>NUCLEOTIDE SEQUENCE</scope>
    <source>
        <strain evidence="1">JCM 10088</strain>
    </source>
</reference>
<proteinExistence type="predicted"/>
<sequence length="104" mass="12077">MQRNKITSTTRLLNAIRQFNSQTGRDPYTRELLRLLRSWGYGESVLRSLEEAGLVERYRDRCSAGTRRRCVFNKLTEKGLDYLAHAELVMAIPTPKTREIAVDF</sequence>
<comment type="caution">
    <text evidence="1">The sequence shown here is derived from an EMBL/GenBank/DDBJ whole genome shotgun (WGS) entry which is preliminary data.</text>
</comment>
<dbReference type="EMBL" id="BMNL01000001">
    <property type="protein sequence ID" value="GGP19071.1"/>
    <property type="molecule type" value="Genomic_DNA"/>
</dbReference>
<evidence type="ECO:0000313" key="1">
    <source>
        <dbReference type="EMBL" id="GGP19071.1"/>
    </source>
</evidence>
<dbReference type="Proteomes" id="UP000610960">
    <property type="component" value="Unassembled WGS sequence"/>
</dbReference>
<organism evidence="1 2">
    <name type="scientific">Thermocladium modestius</name>
    <dbReference type="NCBI Taxonomy" id="62609"/>
    <lineage>
        <taxon>Archaea</taxon>
        <taxon>Thermoproteota</taxon>
        <taxon>Thermoprotei</taxon>
        <taxon>Thermoproteales</taxon>
        <taxon>Thermoproteaceae</taxon>
        <taxon>Thermocladium</taxon>
    </lineage>
</organism>
<accession>A0A830GTH5</accession>
<dbReference type="InterPro" id="IPR036390">
    <property type="entry name" value="WH_DNA-bd_sf"/>
</dbReference>
<dbReference type="SUPFAM" id="SSF46785">
    <property type="entry name" value="Winged helix' DNA-binding domain"/>
    <property type="match status" value="1"/>
</dbReference>
<name>A0A830GTH5_9CREN</name>
<reference evidence="1" key="1">
    <citation type="journal article" date="2014" name="Int. J. Syst. Evol. Microbiol.">
        <title>Complete genome sequence of Corynebacterium casei LMG S-19264T (=DSM 44701T), isolated from a smear-ripened cheese.</title>
        <authorList>
            <consortium name="US DOE Joint Genome Institute (JGI-PGF)"/>
            <person name="Walter F."/>
            <person name="Albersmeier A."/>
            <person name="Kalinowski J."/>
            <person name="Ruckert C."/>
        </authorList>
    </citation>
    <scope>NUCLEOTIDE SEQUENCE</scope>
    <source>
        <strain evidence="1">JCM 10088</strain>
    </source>
</reference>